<evidence type="ECO:0000256" key="12">
    <source>
        <dbReference type="ARBA" id="ARBA00023306"/>
    </source>
</evidence>
<keyword evidence="5" id="KW-0493">Microtubule</keyword>
<protein>
    <submittedName>
        <fullName evidence="18">Kinesin-related motor protein</fullName>
    </submittedName>
</protein>
<evidence type="ECO:0000256" key="6">
    <source>
        <dbReference type="ARBA" id="ARBA00022741"/>
    </source>
</evidence>
<evidence type="ECO:0000256" key="2">
    <source>
        <dbReference type="ARBA" id="ARBA00022490"/>
    </source>
</evidence>
<dbReference type="InterPro" id="IPR036961">
    <property type="entry name" value="Kinesin_motor_dom_sf"/>
</dbReference>
<feature type="coiled-coil region" evidence="15">
    <location>
        <begin position="755"/>
        <end position="815"/>
    </location>
</feature>
<keyword evidence="9 15" id="KW-0175">Coiled coil</keyword>
<dbReference type="Gene3D" id="3.40.850.10">
    <property type="entry name" value="Kinesin motor domain"/>
    <property type="match status" value="1"/>
</dbReference>
<evidence type="ECO:0000256" key="9">
    <source>
        <dbReference type="ARBA" id="ARBA00023054"/>
    </source>
</evidence>
<evidence type="ECO:0000259" key="17">
    <source>
        <dbReference type="PROSITE" id="PS50067"/>
    </source>
</evidence>
<keyword evidence="11" id="KW-0206">Cytoskeleton</keyword>
<keyword evidence="10 14" id="KW-0505">Motor protein</keyword>
<evidence type="ECO:0000256" key="3">
    <source>
        <dbReference type="ARBA" id="ARBA00022553"/>
    </source>
</evidence>
<keyword evidence="2" id="KW-0963">Cytoplasm</keyword>
<keyword evidence="3" id="KW-0597">Phosphoprotein</keyword>
<sequence length="1219" mass="135514">MAGPQRPASGLATRKTGLRAPTTRRLASTATDRSQSPAVRSVTSMRSGQSTPSALTTAGTKRKERDFDPEAGAETNIHVVVRCRGRTEREVKENSGVAVATEGVKGSNVELSMGPNAVSNKAYHFDRVFSPAADQAIIYEDVVSPILNEMLSGYNCTIFAYGQTGTGKTYTMSGDMTDTLGLLSDNAGIIPRVLYSLFKKLEETDSTVKCSFIELYNEELRDLLSAEDNSKLKIFENESKKGHSGSTMVQGMEETYIDSAHAGIKLLQRGSHRRQVAATKCNDLSSRSHTVFTITVFTKRVTESGEENIGSAKLNLVDLAGSENIGRSGAENKRAVEAGLINKSLLTLGRVINALVDKSPHIPYRSVNFTLRLYRLLTYSRESKLTRLLQDSLGGQTKTCIIATISNSRSNLEETISTLDYAFRAKNIRNKPQINLAMSKKTLLREYTYEIEKLKSDLIATRHRNGVYLSTEAYEEMTVESESRRIVNEEQRVKIEMMESNLKNKLQEIFALTSNFNNLKKDNEETRAALEGTNDLLKQTEIVLEDTRRMLDEEEMLRKAHQETEKKLHDIGTGLVSALGRTVGDMDGLRSKLQRKSDLHALNRETWQTSTSEVVDVTSLVDDRVAQFQQHHSQLLAAFSSKIGQFVQSELNNVKLSQSQLDEFTSLFDEAESEAKVQTSNAHDEMNDVLEEIKVLREDVKSKVGEGLKGLSTAAARISKEVIDELTDFHTQLHASYSSLGKEFKSMFENMLLHLESQKSEVIELRSQVQEANRRAVLANQTASSQLGQALDEERASAEAERAELLSQIKLLIDDSAQKQASRLRSKVDNIRSDMTSSDQTLEQASHSYGENMDKWALREDEFVDEITATRDNLKNKMKNDWTMFDERNASIQKATESVHQETVRIVDAQMNDVAVQMEALDDFVTKARSHNGRYHEMHLDNLESLSANVRESYSNLHEHFTGFGDRARGFQEDINRHKDTVEESVAPLSDGVRQPLAELRTNIQNATMAEYTVTGQTPQKSHYDYPSKLPRTESHETLLARLRKSYQPPVSPVKQQQSPLKQQPPLLSPLEGEEDGLAPLVGPSLGSPSKTLVYNDLEDEVGSLPPPTSTSTSSNTGLREVDINVAAKPLACNIDHDTATISHVSAATTEKDLTAEEEEDDVGPPSKRHASLSAVAKSNLPQKVTTKKLTGMLMEGRENIPIPTGGYNGRRLRSRPST</sequence>
<feature type="binding site" evidence="14">
    <location>
        <begin position="162"/>
        <end position="169"/>
    </location>
    <ligand>
        <name>ATP</name>
        <dbReference type="ChEBI" id="CHEBI:30616"/>
    </ligand>
</feature>
<feature type="region of interest" description="Disordered" evidence="16">
    <location>
        <begin position="1148"/>
        <end position="1182"/>
    </location>
</feature>
<keyword evidence="4" id="KW-0132">Cell division</keyword>
<dbReference type="PANTHER" id="PTHR47970">
    <property type="entry name" value="KINESIN-LIKE PROTEIN KIF11"/>
    <property type="match status" value="1"/>
</dbReference>
<evidence type="ECO:0000256" key="8">
    <source>
        <dbReference type="ARBA" id="ARBA00022840"/>
    </source>
</evidence>
<gene>
    <name evidence="18" type="primary">KIP1</name>
    <name evidence="18" type="ORF">Plec18167_004581</name>
</gene>
<name>A0ABR3XR94_9EURO</name>
<feature type="region of interest" description="Disordered" evidence="16">
    <location>
        <begin position="1195"/>
        <end position="1219"/>
    </location>
</feature>
<feature type="region of interest" description="Disordered" evidence="16">
    <location>
        <begin position="1"/>
        <end position="73"/>
    </location>
</feature>
<proteinExistence type="inferred from homology"/>
<dbReference type="InterPro" id="IPR001752">
    <property type="entry name" value="Kinesin_motor_dom"/>
</dbReference>
<evidence type="ECO:0000256" key="10">
    <source>
        <dbReference type="ARBA" id="ARBA00023175"/>
    </source>
</evidence>
<dbReference type="CDD" id="cd01364">
    <property type="entry name" value="KISc_BimC_Eg5"/>
    <property type="match status" value="1"/>
</dbReference>
<evidence type="ECO:0000313" key="19">
    <source>
        <dbReference type="Proteomes" id="UP001583193"/>
    </source>
</evidence>
<dbReference type="InterPro" id="IPR025901">
    <property type="entry name" value="Kinesin-assoc_MT-bd_dom"/>
</dbReference>
<keyword evidence="8 14" id="KW-0067">ATP-binding</keyword>
<evidence type="ECO:0000256" key="4">
    <source>
        <dbReference type="ARBA" id="ARBA00022618"/>
    </source>
</evidence>
<keyword evidence="19" id="KW-1185">Reference proteome</keyword>
<keyword evidence="7" id="KW-0498">Mitosis</keyword>
<evidence type="ECO:0000256" key="1">
    <source>
        <dbReference type="ARBA" id="ARBA00004245"/>
    </source>
</evidence>
<dbReference type="InterPro" id="IPR019821">
    <property type="entry name" value="Kinesin_motor_CS"/>
</dbReference>
<comment type="caution">
    <text evidence="18">The sequence shown here is derived from an EMBL/GenBank/DDBJ whole genome shotgun (WGS) entry which is preliminary data.</text>
</comment>
<dbReference type="InterPro" id="IPR047149">
    <property type="entry name" value="KIF11-like"/>
</dbReference>
<dbReference type="InterPro" id="IPR027417">
    <property type="entry name" value="P-loop_NTPase"/>
</dbReference>
<dbReference type="Pfam" id="PF00225">
    <property type="entry name" value="Kinesin"/>
    <property type="match status" value="1"/>
</dbReference>
<feature type="coiled-coil region" evidence="15">
    <location>
        <begin position="537"/>
        <end position="564"/>
    </location>
</feature>
<evidence type="ECO:0000256" key="5">
    <source>
        <dbReference type="ARBA" id="ARBA00022701"/>
    </source>
</evidence>
<feature type="domain" description="Kinesin motor" evidence="17">
    <location>
        <begin position="76"/>
        <end position="428"/>
    </location>
</feature>
<dbReference type="Proteomes" id="UP001583193">
    <property type="component" value="Unassembled WGS sequence"/>
</dbReference>
<dbReference type="PROSITE" id="PS00411">
    <property type="entry name" value="KINESIN_MOTOR_1"/>
    <property type="match status" value="1"/>
</dbReference>
<reference evidence="18 19" key="1">
    <citation type="journal article" date="2024" name="IMA Fungus">
        <title>IMA Genome - F19 : A genome assembly and annotation guide to empower mycologists, including annotated draft genome sequences of Ceratocystis pirilliformis, Diaporthe australafricana, Fusarium ophioides, Paecilomyces lecythidis, and Sporothrix stenoceras.</title>
        <authorList>
            <person name="Aylward J."/>
            <person name="Wilson A.M."/>
            <person name="Visagie C.M."/>
            <person name="Spraker J."/>
            <person name="Barnes I."/>
            <person name="Buitendag C."/>
            <person name="Ceriani C."/>
            <person name="Del Mar Angel L."/>
            <person name="du Plessis D."/>
            <person name="Fuchs T."/>
            <person name="Gasser K."/>
            <person name="Kramer D."/>
            <person name="Li W."/>
            <person name="Munsamy K."/>
            <person name="Piso A."/>
            <person name="Price J.L."/>
            <person name="Sonnekus B."/>
            <person name="Thomas C."/>
            <person name="van der Nest A."/>
            <person name="van Dijk A."/>
            <person name="van Heerden A."/>
            <person name="van Vuuren N."/>
            <person name="Yilmaz N."/>
            <person name="Duong T.A."/>
            <person name="van der Merwe N.A."/>
            <person name="Wingfield M.J."/>
            <person name="Wingfield B.D."/>
        </authorList>
    </citation>
    <scope>NUCLEOTIDE SEQUENCE [LARGE SCALE GENOMIC DNA]</scope>
    <source>
        <strain evidence="18 19">CMW 18167</strain>
    </source>
</reference>
<evidence type="ECO:0000256" key="15">
    <source>
        <dbReference type="SAM" id="Coils"/>
    </source>
</evidence>
<keyword evidence="6 14" id="KW-0547">Nucleotide-binding</keyword>
<evidence type="ECO:0000256" key="11">
    <source>
        <dbReference type="ARBA" id="ARBA00023212"/>
    </source>
</evidence>
<dbReference type="PRINTS" id="PR00380">
    <property type="entry name" value="KINESINHEAVY"/>
</dbReference>
<feature type="region of interest" description="Disordered" evidence="16">
    <location>
        <begin position="1048"/>
        <end position="1078"/>
    </location>
</feature>
<evidence type="ECO:0000256" key="16">
    <source>
        <dbReference type="SAM" id="MobiDB-lite"/>
    </source>
</evidence>
<dbReference type="PANTHER" id="PTHR47970:SF12">
    <property type="entry name" value="KINESIN FAMILY MEMBER 11"/>
    <property type="match status" value="1"/>
</dbReference>
<comment type="similarity">
    <text evidence="13">Belongs to the TRAFAC class myosin-kinesin ATPase superfamily. Kinesin family. KIN-5/BimC subfamily.</text>
</comment>
<comment type="subcellular location">
    <subcellularLocation>
        <location evidence="1">Cytoplasm</location>
        <location evidence="1">Cytoskeleton</location>
    </subcellularLocation>
</comment>
<evidence type="ECO:0000256" key="13">
    <source>
        <dbReference type="ARBA" id="ARBA00034704"/>
    </source>
</evidence>
<dbReference type="SUPFAM" id="SSF52540">
    <property type="entry name" value="P-loop containing nucleoside triphosphate hydrolases"/>
    <property type="match status" value="1"/>
</dbReference>
<evidence type="ECO:0000313" key="18">
    <source>
        <dbReference type="EMBL" id="KAL1878507.1"/>
    </source>
</evidence>
<organism evidence="18 19">
    <name type="scientific">Paecilomyces lecythidis</name>
    <dbReference type="NCBI Taxonomy" id="3004212"/>
    <lineage>
        <taxon>Eukaryota</taxon>
        <taxon>Fungi</taxon>
        <taxon>Dikarya</taxon>
        <taxon>Ascomycota</taxon>
        <taxon>Pezizomycotina</taxon>
        <taxon>Eurotiomycetes</taxon>
        <taxon>Eurotiomycetidae</taxon>
        <taxon>Eurotiales</taxon>
        <taxon>Thermoascaceae</taxon>
        <taxon>Paecilomyces</taxon>
    </lineage>
</organism>
<accession>A0ABR3XR94</accession>
<dbReference type="Pfam" id="PF13931">
    <property type="entry name" value="Microtub_bind"/>
    <property type="match status" value="1"/>
</dbReference>
<dbReference type="EMBL" id="JAVDPF010000012">
    <property type="protein sequence ID" value="KAL1878507.1"/>
    <property type="molecule type" value="Genomic_DNA"/>
</dbReference>
<dbReference type="InterPro" id="IPR047241">
    <property type="entry name" value="KIF11-like_kin_motor_dom"/>
</dbReference>
<keyword evidence="12" id="KW-0131">Cell cycle</keyword>
<dbReference type="SMART" id="SM00129">
    <property type="entry name" value="KISc"/>
    <property type="match status" value="1"/>
</dbReference>
<dbReference type="PROSITE" id="PS50067">
    <property type="entry name" value="KINESIN_MOTOR_2"/>
    <property type="match status" value="1"/>
</dbReference>
<feature type="compositionally biased region" description="Polar residues" evidence="16">
    <location>
        <begin position="25"/>
        <end position="59"/>
    </location>
</feature>
<evidence type="ECO:0000256" key="7">
    <source>
        <dbReference type="ARBA" id="ARBA00022776"/>
    </source>
</evidence>
<feature type="compositionally biased region" description="Low complexity" evidence="16">
    <location>
        <begin position="1053"/>
        <end position="1071"/>
    </location>
</feature>
<evidence type="ECO:0000256" key="14">
    <source>
        <dbReference type="PROSITE-ProRule" id="PRU00283"/>
    </source>
</evidence>